<dbReference type="RefSeq" id="WP_078807051.1">
    <property type="nucleotide sequence ID" value="NZ_FUXI01000010.1"/>
</dbReference>
<reference evidence="1 2" key="1">
    <citation type="submission" date="2017-02" db="EMBL/GenBank/DDBJ databases">
        <authorList>
            <person name="Peterson S.W."/>
        </authorList>
    </citation>
    <scope>NUCLEOTIDE SEQUENCE [LARGE SCALE GENOMIC DNA]</scope>
    <source>
        <strain evidence="1 2">ATCC BAA-1030</strain>
    </source>
</reference>
<keyword evidence="2" id="KW-1185">Reference proteome</keyword>
<proteinExistence type="predicted"/>
<dbReference type="InterPro" id="IPR050696">
    <property type="entry name" value="FtsA/MreB"/>
</dbReference>
<name>A0A1T4MKD8_9ENTE</name>
<protein>
    <submittedName>
        <fullName evidence="1">Ethanolamine utilization protein EutJ</fullName>
    </submittedName>
</protein>
<dbReference type="Proteomes" id="UP000190328">
    <property type="component" value="Unassembled WGS sequence"/>
</dbReference>
<dbReference type="SUPFAM" id="SSF53067">
    <property type="entry name" value="Actin-like ATPase domain"/>
    <property type="match status" value="1"/>
</dbReference>
<dbReference type="InterPro" id="IPR013366">
    <property type="entry name" value="EutJ"/>
</dbReference>
<dbReference type="NCBIfam" id="TIGR02529">
    <property type="entry name" value="EutJ"/>
    <property type="match status" value="1"/>
</dbReference>
<dbReference type="PANTHER" id="PTHR32432:SF3">
    <property type="entry name" value="ETHANOLAMINE UTILIZATION PROTEIN EUTJ"/>
    <property type="match status" value="1"/>
</dbReference>
<dbReference type="Gene3D" id="3.30.420.40">
    <property type="match status" value="2"/>
</dbReference>
<dbReference type="NCBIfam" id="NF011660">
    <property type="entry name" value="PRK15080.1"/>
    <property type="match status" value="1"/>
</dbReference>
<accession>A0A1T4MKD8</accession>
<dbReference type="AlphaFoldDB" id="A0A1T4MKD8"/>
<dbReference type="OrthoDB" id="306538at2"/>
<dbReference type="InterPro" id="IPR043129">
    <property type="entry name" value="ATPase_NBD"/>
</dbReference>
<dbReference type="PANTHER" id="PTHR32432">
    <property type="entry name" value="CELL DIVISION PROTEIN FTSA-RELATED"/>
    <property type="match status" value="1"/>
</dbReference>
<organism evidence="1 2">
    <name type="scientific">Pilibacter termitis</name>
    <dbReference type="NCBI Taxonomy" id="263852"/>
    <lineage>
        <taxon>Bacteria</taxon>
        <taxon>Bacillati</taxon>
        <taxon>Bacillota</taxon>
        <taxon>Bacilli</taxon>
        <taxon>Lactobacillales</taxon>
        <taxon>Enterococcaceae</taxon>
        <taxon>Pilibacter</taxon>
    </lineage>
</organism>
<evidence type="ECO:0000313" key="2">
    <source>
        <dbReference type="Proteomes" id="UP000190328"/>
    </source>
</evidence>
<dbReference type="STRING" id="263852.SAMN02745116_01127"/>
<dbReference type="Pfam" id="PF06723">
    <property type="entry name" value="MreB_Mbl"/>
    <property type="match status" value="1"/>
</dbReference>
<gene>
    <name evidence="1" type="ORF">SAMN02745116_01127</name>
</gene>
<dbReference type="EMBL" id="FUXI01000010">
    <property type="protein sequence ID" value="SJZ67331.1"/>
    <property type="molecule type" value="Genomic_DNA"/>
</dbReference>
<evidence type="ECO:0000313" key="1">
    <source>
        <dbReference type="EMBL" id="SJZ67331.1"/>
    </source>
</evidence>
<sequence>MSVLEKANETLAEFKKIVNTGLAQSFEAGCGYKVGVDLGTSSIVLVVLDGENRVLFGAFEYADVIRDGLVVNYQQSVEIVSRLKKQAEDALGFTLKKASGAIPPGTIGNNKRIVGNVIESSGMELDKIVDEPTAAACLLQLEHGAVIDVGGGTTGISIFENGEVILSADEATGGTHMTLVIAGFHKIPIPEAEVRKRNPQLDAECFSICRPVVQRMAEITRKILEKQPSEPLFVVGGASILSEFEQEFSKYLNQAVYKPDYPQFVTPIGIAMSSEIIDEVS</sequence>
<dbReference type="InterPro" id="IPR056546">
    <property type="entry name" value="MreB_MamK-like"/>
</dbReference>